<evidence type="ECO:0000313" key="2">
    <source>
        <dbReference type="Proteomes" id="UP000753961"/>
    </source>
</evidence>
<dbReference type="EMBL" id="JAHVHU010000002">
    <property type="protein sequence ID" value="MBY5956754.1"/>
    <property type="molecule type" value="Genomic_DNA"/>
</dbReference>
<dbReference type="AlphaFoldDB" id="A0A953HJ08"/>
<keyword evidence="2" id="KW-1185">Reference proteome</keyword>
<gene>
    <name evidence="1" type="ORF">KUV50_01310</name>
</gene>
<name>A0A953HJ08_9BACT</name>
<protein>
    <submittedName>
        <fullName evidence="1">T9SS type A sorting domain-containing protein</fullName>
    </submittedName>
</protein>
<dbReference type="RefSeq" id="WP_222578275.1">
    <property type="nucleotide sequence ID" value="NZ_JAHVHU010000002.1"/>
</dbReference>
<dbReference type="InterPro" id="IPR026444">
    <property type="entry name" value="Secre_tail"/>
</dbReference>
<sequence length="68" mass="7441">MAAGGGAPQHLSLNIYSSSGKRMWSQSLDQVGPSRTVHCTIPNLNSGTYFYHIRSKNGYYTSGQCMIN</sequence>
<dbReference type="NCBIfam" id="TIGR04183">
    <property type="entry name" value="Por_Secre_tail"/>
    <property type="match status" value="1"/>
</dbReference>
<dbReference type="Proteomes" id="UP000753961">
    <property type="component" value="Unassembled WGS sequence"/>
</dbReference>
<proteinExistence type="predicted"/>
<evidence type="ECO:0000313" key="1">
    <source>
        <dbReference type="EMBL" id="MBY5956754.1"/>
    </source>
</evidence>
<comment type="caution">
    <text evidence="1">The sequence shown here is derived from an EMBL/GenBank/DDBJ whole genome shotgun (WGS) entry which is preliminary data.</text>
</comment>
<reference evidence="1" key="1">
    <citation type="submission" date="2021-06" db="EMBL/GenBank/DDBJ databases">
        <title>44 bacteria genomes isolated from Dapeng, Shenzhen.</title>
        <authorList>
            <person name="Zheng W."/>
            <person name="Yu S."/>
            <person name="Huang Y."/>
        </authorList>
    </citation>
    <scope>NUCLEOTIDE SEQUENCE</scope>
    <source>
        <strain evidence="1">DP5N28-2</strain>
    </source>
</reference>
<accession>A0A953HJ08</accession>
<organism evidence="1 2">
    <name type="scientific">Membranihabitans marinus</name>
    <dbReference type="NCBI Taxonomy" id="1227546"/>
    <lineage>
        <taxon>Bacteria</taxon>
        <taxon>Pseudomonadati</taxon>
        <taxon>Bacteroidota</taxon>
        <taxon>Saprospiria</taxon>
        <taxon>Saprospirales</taxon>
        <taxon>Saprospiraceae</taxon>
        <taxon>Membranihabitans</taxon>
    </lineage>
</organism>